<dbReference type="HOGENOM" id="CLU_2625321_0_0_1"/>
<evidence type="ECO:0000313" key="1">
    <source>
        <dbReference type="EMBL" id="EFH69973.1"/>
    </source>
</evidence>
<reference evidence="2" key="1">
    <citation type="journal article" date="2011" name="Nat. Genet.">
        <title>The Arabidopsis lyrata genome sequence and the basis of rapid genome size change.</title>
        <authorList>
            <person name="Hu T.T."/>
            <person name="Pattyn P."/>
            <person name="Bakker E.G."/>
            <person name="Cao J."/>
            <person name="Cheng J.-F."/>
            <person name="Clark R.M."/>
            <person name="Fahlgren N."/>
            <person name="Fawcett J.A."/>
            <person name="Grimwood J."/>
            <person name="Gundlach H."/>
            <person name="Haberer G."/>
            <person name="Hollister J.D."/>
            <person name="Ossowski S."/>
            <person name="Ottilar R.P."/>
            <person name="Salamov A.A."/>
            <person name="Schneeberger K."/>
            <person name="Spannagl M."/>
            <person name="Wang X."/>
            <person name="Yang L."/>
            <person name="Nasrallah M.E."/>
            <person name="Bergelson J."/>
            <person name="Carrington J.C."/>
            <person name="Gaut B.S."/>
            <person name="Schmutz J."/>
            <person name="Mayer K.F.X."/>
            <person name="Van de Peer Y."/>
            <person name="Grigoriev I.V."/>
            <person name="Nordborg M."/>
            <person name="Weigel D."/>
            <person name="Guo Y.-L."/>
        </authorList>
    </citation>
    <scope>NUCLEOTIDE SEQUENCE [LARGE SCALE GENOMIC DNA]</scope>
    <source>
        <strain evidence="2">cv. MN47</strain>
    </source>
</reference>
<organism evidence="2">
    <name type="scientific">Arabidopsis lyrata subsp. lyrata</name>
    <name type="common">Lyre-leaved rock-cress</name>
    <dbReference type="NCBI Taxonomy" id="81972"/>
    <lineage>
        <taxon>Eukaryota</taxon>
        <taxon>Viridiplantae</taxon>
        <taxon>Streptophyta</taxon>
        <taxon>Embryophyta</taxon>
        <taxon>Tracheophyta</taxon>
        <taxon>Spermatophyta</taxon>
        <taxon>Magnoliopsida</taxon>
        <taxon>eudicotyledons</taxon>
        <taxon>Gunneridae</taxon>
        <taxon>Pentapetalae</taxon>
        <taxon>rosids</taxon>
        <taxon>malvids</taxon>
        <taxon>Brassicales</taxon>
        <taxon>Brassicaceae</taxon>
        <taxon>Camelineae</taxon>
        <taxon>Arabidopsis</taxon>
    </lineage>
</organism>
<dbReference type="Gramene" id="Al_scaffold_0001_3284">
    <property type="protein sequence ID" value="Al_scaffold_0001_3284"/>
    <property type="gene ID" value="Al_scaffold_0001_3284"/>
</dbReference>
<name>D7KHI0_ARALL</name>
<dbReference type="AlphaFoldDB" id="D7KHI0"/>
<dbReference type="Proteomes" id="UP000008694">
    <property type="component" value="Unassembled WGS sequence"/>
</dbReference>
<evidence type="ECO:0000313" key="2">
    <source>
        <dbReference type="Proteomes" id="UP000008694"/>
    </source>
</evidence>
<sequence>MAVMGRFQLSILLVSGPTEVIRLASCPSGADVVLEASSRHVNYILQYGQESNPDGSTPSWRPLITRRQLLVLNLVLLT</sequence>
<gene>
    <name evidence="1" type="ORF">ARALYDRAFT_680961</name>
</gene>
<dbReference type="EMBL" id="GL348713">
    <property type="protein sequence ID" value="EFH69973.1"/>
    <property type="molecule type" value="Genomic_DNA"/>
</dbReference>
<proteinExistence type="predicted"/>
<keyword evidence="2" id="KW-1185">Reference proteome</keyword>
<accession>D7KHI0</accession>
<protein>
    <submittedName>
        <fullName evidence="1">Predicted protein</fullName>
    </submittedName>
</protein>